<feature type="region of interest" description="Disordered" evidence="8">
    <location>
        <begin position="345"/>
        <end position="364"/>
    </location>
</feature>
<feature type="compositionally biased region" description="Basic residues" evidence="8">
    <location>
        <begin position="222"/>
        <end position="234"/>
    </location>
</feature>
<feature type="compositionally biased region" description="Pro residues" evidence="8">
    <location>
        <begin position="627"/>
        <end position="637"/>
    </location>
</feature>
<accession>A0ABM1FB52</accession>
<feature type="compositionally biased region" description="Acidic residues" evidence="8">
    <location>
        <begin position="738"/>
        <end position="747"/>
    </location>
</feature>
<feature type="region of interest" description="Disordered" evidence="8">
    <location>
        <begin position="1117"/>
        <end position="1144"/>
    </location>
</feature>
<sequence length="1428" mass="161686">MARSTTDSYSVHLETIKNIADFKTRTEAHFTWLEEILVESKRAFARPDIEPLPKTPGTKRGRCRQIKAVPKYCNEDEDENNDSLSKATHEPKARRKLTVETHVDAALSIPDDAIAEEGSDVVLECKRGRPQRVASPIASMKWSMQLEIMKRKRLPSQQRLASMSATCLAEVERIKPNQNKLRNVAFSEQPPQQQAEPQDAPVVELHSDSDKESEAEVEPVPKKKPKRCKLSRKKRNAKSSIIHIVESDTEEEPLAEELGCSDSTNSDVFEAGSPTETEQAMAVGVALSPVIVLDRIEVFDPETPKVSKPLNQVVDIKPAADEIHVSKAAITDTVSTPTTQLLLGQSSKQMTPTTPTERFSPYASPPVKSRVKAFEAIAENASIVNISHSSAANTSVNKSILMHQSESVSSSPVDPKMMSAKVMVTNIVCAIKHKYHQIIGTPEKADCSMEQSSVIHASSDTDGEQATEKSAQTNVIKPDSNEPHAPLEMIVEDSVERVCGAVDKEAIVSLHNLSKQEIAEIQRPSLSGDTTEVCRLSNERRSAGRSSVSRRSGRRSSVSRRSGRLSSAMLNRASLQHGHRRSSLLGKKLMKQAEEMQMIKDVKQAAAELRRSSRRSRSIALTDEEMPPPLPTVPPVSKPIRSARTKVQQPKMDVKDLPVVDSNEEAEEPEQTSEPAPQRVTRTKVRQPKMDVKDLPVVDSNEEAEVREQTSEPVPQRVTRTKVRQPKMDVKDLPVVDSNEEAEEPEQTSEPAPQRVTRTKTRQMLKSRTSPCSSPSVAACNQVANSAPDGLGKGRQLEESEEERGVATPTEARPRQTTRAVDQNARCRAETPVDRGSSSQKSTDNEASDFCTPPERPMRITRSKMPKKGVAADVASGKPPIHPVAMTDSDGGKRSSRKRPSDSHLSGSARAKQARFKHNGQATNIIRMSRKPNGGKTSSDSDSETVGDGGSADRQPTRTRGAQVVNPGSERRITPNTCPSNKIIRPGVKTFIGSASKRPANLVVPTSSNGIISSFISRNSPKKVTVQEKEARRQHELRRKKEKEEQAARKRREMLQELALEKKRKREESARRVLETRLARQHAEQEKKALLLESRLHRRNPQERERQEKLLQEKQELRMQRQQNAQEKRIQENDQRLNRIREQEEEKLRHDAMFIRKRDFEEQERQEKLAEQKRLQDEKLADLERQRIDELDRQQRIEQEKQREWQRQKEEKELVLEKERQQRKRMELERQREKDRLAQKEIEKQREIARQHLLKEAEEKRQAEEDRKRQEEVARLIQKHNNALKVVNSTANLNSTYNNSSAMGQQAKKNNIDSYELTPKAVKPKLRKTDCYNINDLHSDDSTDNEDEPRKRIPDWAQGVQLKTAIISQHYEMPDINEIFDVMDMPKLEDMFVKLRARFHKRTSSAHWRTPIQHPGDEYSFLDNSMHP</sequence>
<proteinExistence type="inferred from homology"/>
<evidence type="ECO:0000256" key="8">
    <source>
        <dbReference type="SAM" id="MobiDB-lite"/>
    </source>
</evidence>
<dbReference type="PANTHER" id="PTHR13142:SF1">
    <property type="entry name" value="INNER CENTROMERE PROTEIN"/>
    <property type="match status" value="1"/>
</dbReference>
<evidence type="ECO:0000256" key="4">
    <source>
        <dbReference type="ARBA" id="ARBA00022490"/>
    </source>
</evidence>
<dbReference type="Pfam" id="PF03941">
    <property type="entry name" value="INCENP_ARK-bind"/>
    <property type="match status" value="1"/>
</dbReference>
<evidence type="ECO:0000256" key="5">
    <source>
        <dbReference type="ARBA" id="ARBA00022829"/>
    </source>
</evidence>
<evidence type="ECO:0000256" key="1">
    <source>
        <dbReference type="ARBA" id="ARBA00004123"/>
    </source>
</evidence>
<feature type="compositionally biased region" description="Polar residues" evidence="8">
    <location>
        <begin position="450"/>
        <end position="460"/>
    </location>
</feature>
<feature type="compositionally biased region" description="Polar residues" evidence="8">
    <location>
        <begin position="345"/>
        <end position="357"/>
    </location>
</feature>
<evidence type="ECO:0000256" key="2">
    <source>
        <dbReference type="ARBA" id="ARBA00004186"/>
    </source>
</evidence>
<feature type="compositionally biased region" description="Basic and acidic residues" evidence="8">
    <location>
        <begin position="1126"/>
        <end position="1144"/>
    </location>
</feature>
<feature type="region of interest" description="Disordered" evidence="8">
    <location>
        <begin position="605"/>
        <end position="981"/>
    </location>
</feature>
<keyword evidence="6" id="KW-0206">Cytoskeleton</keyword>
<feature type="region of interest" description="Disordered" evidence="8">
    <location>
        <begin position="74"/>
        <end position="94"/>
    </location>
</feature>
<comment type="similarity">
    <text evidence="3">Belongs to the INCENP family.</text>
</comment>
<evidence type="ECO:0000256" key="7">
    <source>
        <dbReference type="ARBA" id="ARBA00023242"/>
    </source>
</evidence>
<feature type="region of interest" description="Disordered" evidence="8">
    <location>
        <begin position="526"/>
        <end position="584"/>
    </location>
</feature>
<keyword evidence="7" id="KW-0539">Nucleus</keyword>
<feature type="region of interest" description="Disordered" evidence="8">
    <location>
        <begin position="187"/>
        <end position="234"/>
    </location>
</feature>
<keyword evidence="10" id="KW-1185">Reference proteome</keyword>
<name>A0ABM1FB52_PRICU</name>
<feature type="compositionally biased region" description="Polar residues" evidence="8">
    <location>
        <begin position="766"/>
        <end position="776"/>
    </location>
</feature>
<protein>
    <submittedName>
        <fullName evidence="11">Inner centromere protein A-like isoform X1</fullName>
    </submittedName>
</protein>
<feature type="compositionally biased region" description="Low complexity" evidence="8">
    <location>
        <begin position="188"/>
        <end position="201"/>
    </location>
</feature>
<reference evidence="11" key="1">
    <citation type="submission" date="2025-08" db="UniProtKB">
        <authorList>
            <consortium name="RefSeq"/>
        </authorList>
    </citation>
    <scope>IDENTIFICATION</scope>
</reference>
<feature type="compositionally biased region" description="Basic and acidic residues" evidence="8">
    <location>
        <begin position="1025"/>
        <end position="1034"/>
    </location>
</feature>
<comment type="subcellular location">
    <subcellularLocation>
        <location evidence="2">Cytoplasm</location>
        <location evidence="2">Cytoskeleton</location>
        <location evidence="2">Spindle</location>
    </subcellularLocation>
    <subcellularLocation>
        <location evidence="1">Nucleus</location>
    </subcellularLocation>
</comment>
<evidence type="ECO:0000313" key="10">
    <source>
        <dbReference type="Proteomes" id="UP000695022"/>
    </source>
</evidence>
<dbReference type="PANTHER" id="PTHR13142">
    <property type="entry name" value="INNER CENTROMERE PROTEIN"/>
    <property type="match status" value="1"/>
</dbReference>
<evidence type="ECO:0000313" key="11">
    <source>
        <dbReference type="RefSeq" id="XP_014681673.1"/>
    </source>
</evidence>
<feature type="compositionally biased region" description="Acidic residues" evidence="8">
    <location>
        <begin position="662"/>
        <end position="671"/>
    </location>
</feature>
<feature type="compositionally biased region" description="Basic residues" evidence="8">
    <location>
        <begin position="551"/>
        <end position="563"/>
    </location>
</feature>
<feature type="region of interest" description="Disordered" evidence="8">
    <location>
        <begin position="1023"/>
        <end position="1050"/>
    </location>
</feature>
<evidence type="ECO:0000259" key="9">
    <source>
        <dbReference type="Pfam" id="PF03941"/>
    </source>
</evidence>
<dbReference type="RefSeq" id="XP_014681673.1">
    <property type="nucleotide sequence ID" value="XM_014826187.1"/>
</dbReference>
<gene>
    <name evidence="11" type="primary">LOC106821407</name>
</gene>
<evidence type="ECO:0000256" key="3">
    <source>
        <dbReference type="ARBA" id="ARBA00010042"/>
    </source>
</evidence>
<dbReference type="Gene3D" id="6.10.250.2990">
    <property type="match status" value="1"/>
</dbReference>
<feature type="region of interest" description="Disordered" evidence="8">
    <location>
        <begin position="450"/>
        <end position="485"/>
    </location>
</feature>
<keyword evidence="5" id="KW-0159">Chromosome partition</keyword>
<evidence type="ECO:0000256" key="6">
    <source>
        <dbReference type="ARBA" id="ARBA00023212"/>
    </source>
</evidence>
<keyword evidence="4" id="KW-0963">Cytoplasm</keyword>
<dbReference type="Proteomes" id="UP000695022">
    <property type="component" value="Unplaced"/>
</dbReference>
<feature type="compositionally biased region" description="Basic and acidic residues" evidence="8">
    <location>
        <begin position="205"/>
        <end position="214"/>
    </location>
</feature>
<dbReference type="GeneID" id="106821407"/>
<dbReference type="InterPro" id="IPR005635">
    <property type="entry name" value="Inner_centromere_prot_ARK-bd"/>
</dbReference>
<organism evidence="10 11">
    <name type="scientific">Priapulus caudatus</name>
    <name type="common">Priapulid worm</name>
    <dbReference type="NCBI Taxonomy" id="37621"/>
    <lineage>
        <taxon>Eukaryota</taxon>
        <taxon>Metazoa</taxon>
        <taxon>Ecdysozoa</taxon>
        <taxon>Scalidophora</taxon>
        <taxon>Priapulida</taxon>
        <taxon>Priapulimorpha</taxon>
        <taxon>Priapulimorphida</taxon>
        <taxon>Priapulidae</taxon>
        <taxon>Priapulus</taxon>
    </lineage>
</organism>
<feature type="domain" description="Inner centromere protein ARK-binding" evidence="9">
    <location>
        <begin position="1336"/>
        <end position="1392"/>
    </location>
</feature>